<organism evidence="1">
    <name type="scientific">Anguilla anguilla</name>
    <name type="common">European freshwater eel</name>
    <name type="synonym">Muraena anguilla</name>
    <dbReference type="NCBI Taxonomy" id="7936"/>
    <lineage>
        <taxon>Eukaryota</taxon>
        <taxon>Metazoa</taxon>
        <taxon>Chordata</taxon>
        <taxon>Craniata</taxon>
        <taxon>Vertebrata</taxon>
        <taxon>Euteleostomi</taxon>
        <taxon>Actinopterygii</taxon>
        <taxon>Neopterygii</taxon>
        <taxon>Teleostei</taxon>
        <taxon>Anguilliformes</taxon>
        <taxon>Anguillidae</taxon>
        <taxon>Anguilla</taxon>
    </lineage>
</organism>
<protein>
    <submittedName>
        <fullName evidence="1">Uncharacterized protein</fullName>
    </submittedName>
</protein>
<dbReference type="EMBL" id="GBXM01016932">
    <property type="protein sequence ID" value="JAH91645.1"/>
    <property type="molecule type" value="Transcribed_RNA"/>
</dbReference>
<proteinExistence type="predicted"/>
<sequence>MTQSPQTRRTRFNKAEYYKREDDALICSVTVLLLPGAWE</sequence>
<reference evidence="1" key="2">
    <citation type="journal article" date="2015" name="Fish Shellfish Immunol.">
        <title>Early steps in the European eel (Anguilla anguilla)-Vibrio vulnificus interaction in the gills: Role of the RtxA13 toxin.</title>
        <authorList>
            <person name="Callol A."/>
            <person name="Pajuelo D."/>
            <person name="Ebbesson L."/>
            <person name="Teles M."/>
            <person name="MacKenzie S."/>
            <person name="Amaro C."/>
        </authorList>
    </citation>
    <scope>NUCLEOTIDE SEQUENCE</scope>
</reference>
<accession>A0A0E9WPZ0</accession>
<name>A0A0E9WPZ0_ANGAN</name>
<reference evidence="1" key="1">
    <citation type="submission" date="2014-11" db="EMBL/GenBank/DDBJ databases">
        <authorList>
            <person name="Amaro Gonzalez C."/>
        </authorList>
    </citation>
    <scope>NUCLEOTIDE SEQUENCE</scope>
</reference>
<dbReference type="AlphaFoldDB" id="A0A0E9WPZ0"/>
<evidence type="ECO:0000313" key="1">
    <source>
        <dbReference type="EMBL" id="JAH91645.1"/>
    </source>
</evidence>